<dbReference type="GO" id="GO:0006508">
    <property type="term" value="P:proteolysis"/>
    <property type="evidence" value="ECO:0007669"/>
    <property type="project" value="InterPro"/>
</dbReference>
<dbReference type="Gene3D" id="2.120.10.30">
    <property type="entry name" value="TolB, C-terminal domain"/>
    <property type="match status" value="2"/>
</dbReference>
<dbReference type="PANTHER" id="PTHR42776">
    <property type="entry name" value="SERINE PEPTIDASE S9 FAMILY MEMBER"/>
    <property type="match status" value="1"/>
</dbReference>
<feature type="domain" description="Peptidase S9 prolyl oligopeptidase catalytic" evidence="7">
    <location>
        <begin position="505"/>
        <end position="706"/>
    </location>
</feature>
<dbReference type="InterPro" id="IPR002469">
    <property type="entry name" value="Peptidase_S9B_N"/>
</dbReference>
<reference evidence="10" key="1">
    <citation type="submission" date="2018-08" db="EMBL/GenBank/DDBJ databases">
        <authorList>
            <person name="Liu Z.-W."/>
            <person name="Du Z.-J."/>
        </authorList>
    </citation>
    <scope>NUCLEOTIDE SEQUENCE [LARGE SCALE GENOMIC DNA]</scope>
    <source>
        <strain evidence="10">H4X</strain>
    </source>
</reference>
<dbReference type="GO" id="GO:0004252">
    <property type="term" value="F:serine-type endopeptidase activity"/>
    <property type="evidence" value="ECO:0007669"/>
    <property type="project" value="InterPro"/>
</dbReference>
<dbReference type="InterPro" id="IPR011659">
    <property type="entry name" value="WD40"/>
</dbReference>
<evidence type="ECO:0000256" key="5">
    <source>
        <dbReference type="ARBA" id="ARBA00032596"/>
    </source>
</evidence>
<evidence type="ECO:0000256" key="1">
    <source>
        <dbReference type="ARBA" id="ARBA00022801"/>
    </source>
</evidence>
<evidence type="ECO:0000259" key="7">
    <source>
        <dbReference type="Pfam" id="PF00326"/>
    </source>
</evidence>
<accession>A0A3D8LD34</accession>
<protein>
    <recommendedName>
        <fullName evidence="5">Acyl-peptide hydrolase</fullName>
    </recommendedName>
    <alternativeName>
        <fullName evidence="4">Acylaminoacyl-peptidase</fullName>
    </alternativeName>
</protein>
<evidence type="ECO:0000256" key="3">
    <source>
        <dbReference type="ARBA" id="ARBA00022990"/>
    </source>
</evidence>
<proteinExistence type="predicted"/>
<dbReference type="RefSeq" id="WP_115565369.1">
    <property type="nucleotide sequence ID" value="NZ_QRGR01000009.1"/>
</dbReference>
<dbReference type="Pfam" id="PF00930">
    <property type="entry name" value="DPPIV_N"/>
    <property type="match status" value="1"/>
</dbReference>
<dbReference type="EMBL" id="QRGR01000009">
    <property type="protein sequence ID" value="RDV15351.1"/>
    <property type="molecule type" value="Genomic_DNA"/>
</dbReference>
<keyword evidence="10" id="KW-1185">Reference proteome</keyword>
<dbReference type="SUPFAM" id="SSF53474">
    <property type="entry name" value="alpha/beta-Hydrolases"/>
    <property type="match status" value="1"/>
</dbReference>
<gene>
    <name evidence="9" type="ORF">DXT99_09845</name>
</gene>
<dbReference type="Gene3D" id="3.40.50.1820">
    <property type="entry name" value="alpha/beta hydrolase"/>
    <property type="match status" value="1"/>
</dbReference>
<dbReference type="OrthoDB" id="9812921at2"/>
<keyword evidence="3" id="KW-0007">Acetylation</keyword>
<dbReference type="InterPro" id="IPR029058">
    <property type="entry name" value="AB_hydrolase_fold"/>
</dbReference>
<dbReference type="InterPro" id="IPR001375">
    <property type="entry name" value="Peptidase_S9_cat"/>
</dbReference>
<dbReference type="PROSITE" id="PS00708">
    <property type="entry name" value="PRO_ENDOPEP_SER"/>
    <property type="match status" value="1"/>
</dbReference>
<evidence type="ECO:0000259" key="8">
    <source>
        <dbReference type="Pfam" id="PF00930"/>
    </source>
</evidence>
<dbReference type="InterPro" id="IPR002471">
    <property type="entry name" value="Pept_S9_AS"/>
</dbReference>
<comment type="function">
    <text evidence="6">This enzyme catalyzes the hydrolysis of the N-terminal peptide bond of an N-acetylated peptide to generate an N-acetylated amino acid and a peptide with a free N-terminus. It preferentially cleaves off Ac-Ala, Ac-Met and Ac-Ser. Also, involved in the degradation of oxidized and glycated proteins.</text>
</comment>
<dbReference type="Pfam" id="PF00326">
    <property type="entry name" value="Peptidase_S9"/>
    <property type="match status" value="1"/>
</dbReference>
<evidence type="ECO:0000256" key="4">
    <source>
        <dbReference type="ARBA" id="ARBA00032284"/>
    </source>
</evidence>
<evidence type="ECO:0000256" key="6">
    <source>
        <dbReference type="ARBA" id="ARBA00045885"/>
    </source>
</evidence>
<feature type="domain" description="Dipeptidylpeptidase IV N-terminal" evidence="8">
    <location>
        <begin position="305"/>
        <end position="406"/>
    </location>
</feature>
<keyword evidence="2" id="KW-0645">Protease</keyword>
<organism evidence="9 10">
    <name type="scientific">Pontibacter diazotrophicus</name>
    <dbReference type="NCBI Taxonomy" id="1400979"/>
    <lineage>
        <taxon>Bacteria</taxon>
        <taxon>Pseudomonadati</taxon>
        <taxon>Bacteroidota</taxon>
        <taxon>Cytophagia</taxon>
        <taxon>Cytophagales</taxon>
        <taxon>Hymenobacteraceae</taxon>
        <taxon>Pontibacter</taxon>
    </lineage>
</organism>
<dbReference type="Proteomes" id="UP000256708">
    <property type="component" value="Unassembled WGS sequence"/>
</dbReference>
<evidence type="ECO:0000256" key="2">
    <source>
        <dbReference type="ARBA" id="ARBA00022825"/>
    </source>
</evidence>
<dbReference type="Pfam" id="PF07676">
    <property type="entry name" value="PD40"/>
    <property type="match status" value="2"/>
</dbReference>
<sequence length="714" mass="78248">MKKHRFYLFLLSIFFLLLLPGVPLQAQEFTFEAVRSFPFPSSLTASAKGSRVAWVFDEQGRRNVYVAEGPAFTPRKLTNYSVDDGQEITSLSLSADGQWVVYVRGGEHGAIWDEGVTVNPLSDPVPPKVQLWSVPFAGGEPRALAEGDDPVISPNSDRVAFVRNGQVWEALLKKTAAAKPLFRARGSISSLEWSPDGKSLAFVSNRGSHAFIGVYTDSNTPIKWIAPSFYKDTSPRWSPDGKRLVFVRTPGTGGAPEAYLEKHHRPWAIWTADVASGEASQLWKAPETLPGSVPSTQGGYNLHWAAQNRIVFLSYQDGWPHLYSMPAAGGEPLLLTKGEFMAEHISLSQDRKWLLFTANTGPDKEDIDRRHIVRVPVDKAAMELLTPGDGLEWSPVLTGDGATVALITATAQRPPLPSVMAFNKGKVKVLAQDLIPASFPQKQLVTPQQVTYKAPDGLTIHAQLFEPKCGAGKKPAIVYVHGGPSRQMLLGWHYSDYYANAYAMNQYLASLGFVVLSVNYRLGIGYGHAFHQPEKAGLTGASEYQDIRAAATWLAKQTQVDASRIGIYGGSYGGYLTALALGRDSDLFAAGVDIHGMSDRSVGRIADLVAPDRYERAPDADLAAKVIWESSPVSSVGTWRSPVLLIHGDDDRNVAFSSSIDLVRRLEAQGVPFETLVLVDDTHHWMRFSNALKAGNATAEFFQRKLFRKGIGQR</sequence>
<comment type="caution">
    <text evidence="9">The sequence shown here is derived from an EMBL/GenBank/DDBJ whole genome shotgun (WGS) entry which is preliminary data.</text>
</comment>
<dbReference type="AlphaFoldDB" id="A0A3D8LD34"/>
<dbReference type="PANTHER" id="PTHR42776:SF27">
    <property type="entry name" value="DIPEPTIDYL PEPTIDASE FAMILY MEMBER 6"/>
    <property type="match status" value="1"/>
</dbReference>
<dbReference type="SUPFAM" id="SSF82171">
    <property type="entry name" value="DPP6 N-terminal domain-like"/>
    <property type="match status" value="1"/>
</dbReference>
<keyword evidence="2" id="KW-0720">Serine protease</keyword>
<keyword evidence="1" id="KW-0378">Hydrolase</keyword>
<evidence type="ECO:0000313" key="10">
    <source>
        <dbReference type="Proteomes" id="UP000256708"/>
    </source>
</evidence>
<evidence type="ECO:0000313" key="9">
    <source>
        <dbReference type="EMBL" id="RDV15351.1"/>
    </source>
</evidence>
<name>A0A3D8LD34_9BACT</name>
<dbReference type="InterPro" id="IPR011042">
    <property type="entry name" value="6-blade_b-propeller_TolB-like"/>
</dbReference>